<feature type="region of interest" description="Disordered" evidence="1">
    <location>
        <begin position="1"/>
        <end position="114"/>
    </location>
</feature>
<protein>
    <submittedName>
        <fullName evidence="3">Uncharacterized protein</fullName>
    </submittedName>
</protein>
<dbReference type="GeneID" id="113709509"/>
<name>A0ABM4VM19_COFAR</name>
<gene>
    <name evidence="3" type="primary">LOC113709509</name>
</gene>
<accession>A0ABM4VM19</accession>
<sequence>MPKRVTKRARTCKAQNKDQKNQGIPKGSSSSPKETKKHAKNHDPTPSLNPFPEGWKAAGVELSLSNSHPEIVPQEDQKEPIVPTFQFLAPSPSADQKSNANHQRFGSNANQVSRPFQNQVKPNEISGLQWSPGVQTFSDLLRGSHSSHERSIFPSLLQDEHMESSENRPRSGFFQAQATQDPIAAGTFPNKRYRITSLYDPIYEAMGLPVDPILRCFVLIQQAENKGKSFPNP</sequence>
<evidence type="ECO:0000313" key="3">
    <source>
        <dbReference type="RefSeq" id="XP_071920573.1"/>
    </source>
</evidence>
<feature type="compositionally biased region" description="Polar residues" evidence="1">
    <location>
        <begin position="93"/>
        <end position="114"/>
    </location>
</feature>
<dbReference type="RefSeq" id="XP_071920573.1">
    <property type="nucleotide sequence ID" value="XM_072064472.1"/>
</dbReference>
<reference evidence="3" key="1">
    <citation type="submission" date="2025-08" db="UniProtKB">
        <authorList>
            <consortium name="RefSeq"/>
        </authorList>
    </citation>
    <scope>IDENTIFICATION</scope>
    <source>
        <tissue evidence="3">Leaves</tissue>
    </source>
</reference>
<evidence type="ECO:0000313" key="2">
    <source>
        <dbReference type="Proteomes" id="UP001652660"/>
    </source>
</evidence>
<proteinExistence type="predicted"/>
<feature type="compositionally biased region" description="Basic residues" evidence="1">
    <location>
        <begin position="1"/>
        <end position="11"/>
    </location>
</feature>
<evidence type="ECO:0000256" key="1">
    <source>
        <dbReference type="SAM" id="MobiDB-lite"/>
    </source>
</evidence>
<keyword evidence="2" id="KW-1185">Reference proteome</keyword>
<organism evidence="2 3">
    <name type="scientific">Coffea arabica</name>
    <name type="common">Arabian coffee</name>
    <dbReference type="NCBI Taxonomy" id="13443"/>
    <lineage>
        <taxon>Eukaryota</taxon>
        <taxon>Viridiplantae</taxon>
        <taxon>Streptophyta</taxon>
        <taxon>Embryophyta</taxon>
        <taxon>Tracheophyta</taxon>
        <taxon>Spermatophyta</taxon>
        <taxon>Magnoliopsida</taxon>
        <taxon>eudicotyledons</taxon>
        <taxon>Gunneridae</taxon>
        <taxon>Pentapetalae</taxon>
        <taxon>asterids</taxon>
        <taxon>lamiids</taxon>
        <taxon>Gentianales</taxon>
        <taxon>Rubiaceae</taxon>
        <taxon>Ixoroideae</taxon>
        <taxon>Gardenieae complex</taxon>
        <taxon>Bertiereae - Coffeeae clade</taxon>
        <taxon>Coffeeae</taxon>
        <taxon>Coffea</taxon>
    </lineage>
</organism>
<dbReference type="Proteomes" id="UP001652660">
    <property type="component" value="Chromosome 9c"/>
</dbReference>